<proteinExistence type="predicted"/>
<dbReference type="EMBL" id="LSSL01000009">
    <property type="protein sequence ID" value="OLY85751.1"/>
    <property type="molecule type" value="Genomic_DNA"/>
</dbReference>
<dbReference type="Proteomes" id="UP000187455">
    <property type="component" value="Unassembled WGS sequence"/>
</dbReference>
<evidence type="ECO:0000313" key="1">
    <source>
        <dbReference type="EMBL" id="OLY85751.1"/>
    </source>
</evidence>
<protein>
    <submittedName>
        <fullName evidence="1">Uncharacterized protein</fullName>
    </submittedName>
</protein>
<reference evidence="1 2" key="1">
    <citation type="journal article" date="2016" name="Mol. Biol. Evol.">
        <title>Genome-Wide Survey of Gut Fungi (Harpellales) Reveals the First Horizontally Transferred Ubiquitin Gene from a Mosquito Host.</title>
        <authorList>
            <person name="Wang Y."/>
            <person name="White M.M."/>
            <person name="Kvist S."/>
            <person name="Moncalvo J.M."/>
        </authorList>
    </citation>
    <scope>NUCLEOTIDE SEQUENCE [LARGE SCALE GENOMIC DNA]</scope>
    <source>
        <strain evidence="1 2">ALG-7-W6</strain>
    </source>
</reference>
<comment type="caution">
    <text evidence="1">The sequence shown here is derived from an EMBL/GenBank/DDBJ whole genome shotgun (WGS) entry which is preliminary data.</text>
</comment>
<dbReference type="AlphaFoldDB" id="A0A1R0H9G1"/>
<accession>A0A1R0H9G1</accession>
<organism evidence="1 2">
    <name type="scientific">Smittium mucronatum</name>
    <dbReference type="NCBI Taxonomy" id="133383"/>
    <lineage>
        <taxon>Eukaryota</taxon>
        <taxon>Fungi</taxon>
        <taxon>Fungi incertae sedis</taxon>
        <taxon>Zoopagomycota</taxon>
        <taxon>Kickxellomycotina</taxon>
        <taxon>Harpellomycetes</taxon>
        <taxon>Harpellales</taxon>
        <taxon>Legeriomycetaceae</taxon>
        <taxon>Smittium</taxon>
    </lineage>
</organism>
<name>A0A1R0H9G1_9FUNG</name>
<gene>
    <name evidence="1" type="ORF">AYI68_g49</name>
</gene>
<keyword evidence="2" id="KW-1185">Reference proteome</keyword>
<sequence>MNYDPPSISEAATFKSKKYGASQNTPPHFLVCGSRSFDFHYHLIMQEEPLVTKGLRTFFLYSFIALIAEESIMPNQSRLENLQTFPNLPSHPIQVFMGDNGPKMDKTVLDGKISVERMWKEGATSMCPSSPIPKNIAIAFRKSLGVRDDL</sequence>
<evidence type="ECO:0000313" key="2">
    <source>
        <dbReference type="Proteomes" id="UP000187455"/>
    </source>
</evidence>